<evidence type="ECO:0000256" key="2">
    <source>
        <dbReference type="ARBA" id="ARBA00023006"/>
    </source>
</evidence>
<feature type="domain" description="Epg5-like TPR" evidence="3">
    <location>
        <begin position="114"/>
        <end position="187"/>
    </location>
</feature>
<keyword evidence="2" id="KW-0072">Autophagy</keyword>
<comment type="caution">
    <text evidence="4">The sequence shown here is derived from an EMBL/GenBank/DDBJ whole genome shotgun (WGS) entry which is preliminary data.</text>
</comment>
<evidence type="ECO:0000313" key="4">
    <source>
        <dbReference type="EMBL" id="KZS02023.1"/>
    </source>
</evidence>
<sequence length="188" mass="21205">LYLTGATPALEIWLNLLTSLPKWNVDKSVLYLLDILARIAWANSSDIQSFNRILSVVLKESSKVHRPSKGIVSRVGNWVSGSSEALVQLDATELISPTPSLPYLSWIVLAMEMERQSKLWQHLIIELQPGKVKSIEQALKSIAGFLKIPYIGVHQLCLIRYAQMALELNPDHPLLPVIIQRFFSLYFA</sequence>
<comment type="similarity">
    <text evidence="1">Belongs to the EPG5 family.</text>
</comment>
<dbReference type="Pfam" id="PF26573">
    <property type="entry name" value="TPR_Epg5_2"/>
    <property type="match status" value="1"/>
</dbReference>
<dbReference type="GO" id="GO:0097352">
    <property type="term" value="P:autophagosome maturation"/>
    <property type="evidence" value="ECO:0007669"/>
    <property type="project" value="TreeGrafter"/>
</dbReference>
<feature type="non-terminal residue" evidence="4">
    <location>
        <position position="188"/>
    </location>
</feature>
<evidence type="ECO:0000313" key="5">
    <source>
        <dbReference type="Proteomes" id="UP000076858"/>
    </source>
</evidence>
<evidence type="ECO:0000259" key="3">
    <source>
        <dbReference type="Pfam" id="PF26573"/>
    </source>
</evidence>
<protein>
    <submittedName>
        <fullName evidence="4">Ectopic P granules protein 5</fullName>
    </submittedName>
</protein>
<organism evidence="4 5">
    <name type="scientific">Daphnia magna</name>
    <dbReference type="NCBI Taxonomy" id="35525"/>
    <lineage>
        <taxon>Eukaryota</taxon>
        <taxon>Metazoa</taxon>
        <taxon>Ecdysozoa</taxon>
        <taxon>Arthropoda</taxon>
        <taxon>Crustacea</taxon>
        <taxon>Branchiopoda</taxon>
        <taxon>Diplostraca</taxon>
        <taxon>Cladocera</taxon>
        <taxon>Anomopoda</taxon>
        <taxon>Daphniidae</taxon>
        <taxon>Daphnia</taxon>
    </lineage>
</organism>
<gene>
    <name evidence="4" type="ORF">APZ42_001096</name>
</gene>
<dbReference type="OrthoDB" id="75419at2759"/>
<dbReference type="Proteomes" id="UP000076858">
    <property type="component" value="Unassembled WGS sequence"/>
</dbReference>
<keyword evidence="5" id="KW-1185">Reference proteome</keyword>
<proteinExistence type="inferred from homology"/>
<dbReference type="InterPro" id="IPR051436">
    <property type="entry name" value="Autophagy-related_EPG5"/>
</dbReference>
<feature type="non-terminal residue" evidence="4">
    <location>
        <position position="1"/>
    </location>
</feature>
<dbReference type="InterPro" id="IPR058750">
    <property type="entry name" value="TPR_Epg5"/>
</dbReference>
<dbReference type="EMBL" id="LRGB01005511">
    <property type="protein sequence ID" value="KZS02023.1"/>
    <property type="molecule type" value="Genomic_DNA"/>
</dbReference>
<dbReference type="PANTHER" id="PTHR31139">
    <property type="entry name" value="ECTOPIC P GRANULES PROTEIN 5 HOMOLOG"/>
    <property type="match status" value="1"/>
</dbReference>
<dbReference type="AlphaFoldDB" id="A0A164J6B9"/>
<dbReference type="GO" id="GO:0005737">
    <property type="term" value="C:cytoplasm"/>
    <property type="evidence" value="ECO:0007669"/>
    <property type="project" value="TreeGrafter"/>
</dbReference>
<dbReference type="STRING" id="35525.A0A164J6B9"/>
<reference evidence="4 5" key="1">
    <citation type="submission" date="2016-03" db="EMBL/GenBank/DDBJ databases">
        <title>EvidentialGene: Evidence-directed Construction of Genes on Genomes.</title>
        <authorList>
            <person name="Gilbert D.G."/>
            <person name="Choi J.-H."/>
            <person name="Mockaitis K."/>
            <person name="Colbourne J."/>
            <person name="Pfrender M."/>
        </authorList>
    </citation>
    <scope>NUCLEOTIDE SEQUENCE [LARGE SCALE GENOMIC DNA]</scope>
    <source>
        <strain evidence="4 5">Xinb3</strain>
        <tissue evidence="4">Complete organism</tissue>
    </source>
</reference>
<dbReference type="PANTHER" id="PTHR31139:SF4">
    <property type="entry name" value="ECTOPIC P GRANULES PROTEIN 5 HOMOLOG"/>
    <property type="match status" value="1"/>
</dbReference>
<name>A0A164J6B9_9CRUS</name>
<accession>A0A164J6B9</accession>
<evidence type="ECO:0000256" key="1">
    <source>
        <dbReference type="ARBA" id="ARBA00010948"/>
    </source>
</evidence>